<dbReference type="InParanoid" id="A0A074YD04"/>
<keyword evidence="3" id="KW-1185">Reference proteome</keyword>
<protein>
    <submittedName>
        <fullName evidence="2">Uncharacterized protein</fullName>
    </submittedName>
</protein>
<accession>A0A074YD04</accession>
<reference evidence="2 3" key="1">
    <citation type="journal article" date="2014" name="BMC Genomics">
        <title>Genome sequencing of four Aureobasidium pullulans varieties: biotechnological potential, stress tolerance, and description of new species.</title>
        <authorList>
            <person name="Gostin Ar C."/>
            <person name="Ohm R.A."/>
            <person name="Kogej T."/>
            <person name="Sonjak S."/>
            <person name="Turk M."/>
            <person name="Zajc J."/>
            <person name="Zalar P."/>
            <person name="Grube M."/>
            <person name="Sun H."/>
            <person name="Han J."/>
            <person name="Sharma A."/>
            <person name="Chiniquy J."/>
            <person name="Ngan C.Y."/>
            <person name="Lipzen A."/>
            <person name="Barry K."/>
            <person name="Grigoriev I.V."/>
            <person name="Gunde-Cimerman N."/>
        </authorList>
    </citation>
    <scope>NUCLEOTIDE SEQUENCE [LARGE SCALE GENOMIC DNA]</scope>
    <source>
        <strain evidence="2 3">EXF-2481</strain>
    </source>
</reference>
<dbReference type="RefSeq" id="XP_013344334.1">
    <property type="nucleotide sequence ID" value="XM_013488880.1"/>
</dbReference>
<evidence type="ECO:0000313" key="3">
    <source>
        <dbReference type="Proteomes" id="UP000030641"/>
    </source>
</evidence>
<dbReference type="OrthoDB" id="10554670at2759"/>
<dbReference type="Proteomes" id="UP000030641">
    <property type="component" value="Unassembled WGS sequence"/>
</dbReference>
<evidence type="ECO:0000313" key="2">
    <source>
        <dbReference type="EMBL" id="KEQ95658.1"/>
    </source>
</evidence>
<sequence>MCKWSLIQLLVAFALDLLTLLPITRTDPTSAAADPVLPFASYLELACYTFTSPTTESVQPIMKPADVDGAVPVRPSPPTPERLTPEQVYAHAKAELERLVDLVKRERIGLLEIPASDTASSLVDIEQVLDDSEIQTSWMQALLRNHFQEHLQNEDPTSEEYRQVVEALDSSE</sequence>
<keyword evidence="1" id="KW-0732">Signal</keyword>
<evidence type="ECO:0000256" key="1">
    <source>
        <dbReference type="SAM" id="SignalP"/>
    </source>
</evidence>
<feature type="chain" id="PRO_5001703186" evidence="1">
    <location>
        <begin position="27"/>
        <end position="172"/>
    </location>
</feature>
<feature type="signal peptide" evidence="1">
    <location>
        <begin position="1"/>
        <end position="26"/>
    </location>
</feature>
<dbReference type="EMBL" id="KL584758">
    <property type="protein sequence ID" value="KEQ95658.1"/>
    <property type="molecule type" value="Genomic_DNA"/>
</dbReference>
<dbReference type="GeneID" id="25370489"/>
<name>A0A074YD04_AURSE</name>
<gene>
    <name evidence="2" type="ORF">AUEXF2481DRAFT_680469</name>
</gene>
<proteinExistence type="predicted"/>
<dbReference type="HOGENOM" id="CLU_1554963_0_0_1"/>
<dbReference type="AlphaFoldDB" id="A0A074YD04"/>
<organism evidence="2 3">
    <name type="scientific">Aureobasidium subglaciale (strain EXF-2481)</name>
    <name type="common">Aureobasidium pullulans var. subglaciale</name>
    <dbReference type="NCBI Taxonomy" id="1043005"/>
    <lineage>
        <taxon>Eukaryota</taxon>
        <taxon>Fungi</taxon>
        <taxon>Dikarya</taxon>
        <taxon>Ascomycota</taxon>
        <taxon>Pezizomycotina</taxon>
        <taxon>Dothideomycetes</taxon>
        <taxon>Dothideomycetidae</taxon>
        <taxon>Dothideales</taxon>
        <taxon>Saccotheciaceae</taxon>
        <taxon>Aureobasidium</taxon>
    </lineage>
</organism>